<dbReference type="EMBL" id="KL596738">
    <property type="protein sequence ID" value="KER26790.1"/>
    <property type="molecule type" value="Genomic_DNA"/>
</dbReference>
<evidence type="ECO:0000256" key="1">
    <source>
        <dbReference type="SAM" id="MobiDB-lite"/>
    </source>
</evidence>
<keyword evidence="3" id="KW-1185">Reference proteome</keyword>
<dbReference type="KEGG" id="ovi:T265_13924"/>
<name>A0A074ZTT1_OPIVI</name>
<evidence type="ECO:0000313" key="3">
    <source>
        <dbReference type="Proteomes" id="UP000054324"/>
    </source>
</evidence>
<gene>
    <name evidence="2" type="ORF">T265_13924</name>
</gene>
<dbReference type="GeneID" id="20328091"/>
<accession>A0A074ZTT1</accession>
<dbReference type="Proteomes" id="UP000054324">
    <property type="component" value="Unassembled WGS sequence"/>
</dbReference>
<dbReference type="RefSeq" id="XP_009169456.1">
    <property type="nucleotide sequence ID" value="XM_009171192.1"/>
</dbReference>
<reference evidence="2 3" key="1">
    <citation type="submission" date="2013-11" db="EMBL/GenBank/DDBJ databases">
        <title>Opisthorchis viverrini - life in the bile duct.</title>
        <authorList>
            <person name="Young N.D."/>
            <person name="Nagarajan N."/>
            <person name="Lin S.J."/>
            <person name="Korhonen P.K."/>
            <person name="Jex A.R."/>
            <person name="Hall R.S."/>
            <person name="Safavi-Hemami H."/>
            <person name="Kaewkong W."/>
            <person name="Bertrand D."/>
            <person name="Gao S."/>
            <person name="Seet Q."/>
            <person name="Wongkham S."/>
            <person name="Teh B.T."/>
            <person name="Wongkham C."/>
            <person name="Intapan P.M."/>
            <person name="Maleewong W."/>
            <person name="Yang X."/>
            <person name="Hu M."/>
            <person name="Wang Z."/>
            <person name="Hofmann A."/>
            <person name="Sternberg P.W."/>
            <person name="Tan P."/>
            <person name="Wang J."/>
            <person name="Gasser R.B."/>
        </authorList>
    </citation>
    <scope>NUCLEOTIDE SEQUENCE [LARGE SCALE GENOMIC DNA]</scope>
</reference>
<organism evidence="2 3">
    <name type="scientific">Opisthorchis viverrini</name>
    <name type="common">Southeast Asian liver fluke</name>
    <dbReference type="NCBI Taxonomy" id="6198"/>
    <lineage>
        <taxon>Eukaryota</taxon>
        <taxon>Metazoa</taxon>
        <taxon>Spiralia</taxon>
        <taxon>Lophotrochozoa</taxon>
        <taxon>Platyhelminthes</taxon>
        <taxon>Trematoda</taxon>
        <taxon>Digenea</taxon>
        <taxon>Opisthorchiida</taxon>
        <taxon>Opisthorchiata</taxon>
        <taxon>Opisthorchiidae</taxon>
        <taxon>Opisthorchis</taxon>
    </lineage>
</organism>
<evidence type="ECO:0000313" key="2">
    <source>
        <dbReference type="EMBL" id="KER26790.1"/>
    </source>
</evidence>
<protein>
    <submittedName>
        <fullName evidence="2">Uncharacterized protein</fullName>
    </submittedName>
</protein>
<dbReference type="CTD" id="20328091"/>
<sequence length="159" mass="17369">GSNTLLIRLVKILRQSTTTFVLLGAHQSPKPSDLAIRFSYKPHKTALIDGHIQDSYWDVTSMVSGAFTRSDVRIEVHPAFAGRILVTSLPRMSGVRSSNPGTAIGFSPVWRGFTRIIAPGQEDDCSNEGDVNVNNKRSSNSPLGMAKQDYRLTSLPTVV</sequence>
<dbReference type="AlphaFoldDB" id="A0A074ZTT1"/>
<proteinExistence type="predicted"/>
<feature type="compositionally biased region" description="Polar residues" evidence="1">
    <location>
        <begin position="132"/>
        <end position="142"/>
    </location>
</feature>
<feature type="non-terminal residue" evidence="2">
    <location>
        <position position="1"/>
    </location>
</feature>
<feature type="region of interest" description="Disordered" evidence="1">
    <location>
        <begin position="124"/>
        <end position="146"/>
    </location>
</feature>